<comment type="caution">
    <text evidence="1">The sequence shown here is derived from an EMBL/GenBank/DDBJ whole genome shotgun (WGS) entry which is preliminary data.</text>
</comment>
<sequence>AEARTASGRSGTPLGRGVCRLPLLPPYRTTNWNALVLADLGLDRHDRGIRTIAERIVDYKLRLSSPFNFFHEEVCIVGNTARMLTRFGFGDDPKVRRLYDWLLDDQRADGGWSCAQGTPGTLDAWEALAAFAVIPKAERSPRMDRAIERGAEFYLGRRLFQEGKRYAPWFRLHFPTHYFYDLLVGLDLLTRLGYAGDPRLAPALEWLRGRR</sequence>
<organism evidence="1">
    <name type="scientific">mine drainage metagenome</name>
    <dbReference type="NCBI Taxonomy" id="410659"/>
    <lineage>
        <taxon>unclassified sequences</taxon>
        <taxon>metagenomes</taxon>
        <taxon>ecological metagenomes</taxon>
    </lineage>
</organism>
<feature type="non-terminal residue" evidence="1">
    <location>
        <position position="1"/>
    </location>
</feature>
<dbReference type="AlphaFoldDB" id="T1A0H6"/>
<feature type="non-terminal residue" evidence="1">
    <location>
        <position position="211"/>
    </location>
</feature>
<protein>
    <submittedName>
        <fullName evidence="1">Nitrogenase subunit NifH (ATPase)-like protein</fullName>
    </submittedName>
</protein>
<dbReference type="SUPFAM" id="SSF48239">
    <property type="entry name" value="Terpenoid cyclases/Protein prenyltransferases"/>
    <property type="match status" value="1"/>
</dbReference>
<dbReference type="InterPro" id="IPR008930">
    <property type="entry name" value="Terpenoid_cyclase/PrenylTrfase"/>
</dbReference>
<gene>
    <name evidence="1" type="ORF">B2A_12431</name>
</gene>
<reference evidence="1" key="2">
    <citation type="journal article" date="2014" name="ISME J.">
        <title>Microbial stratification in low pH oxic and suboxic macroscopic growths along an acid mine drainage.</title>
        <authorList>
            <person name="Mendez-Garcia C."/>
            <person name="Mesa V."/>
            <person name="Sprenger R.R."/>
            <person name="Richter M."/>
            <person name="Diez M.S."/>
            <person name="Solano J."/>
            <person name="Bargiela R."/>
            <person name="Golyshina O.V."/>
            <person name="Manteca A."/>
            <person name="Ramos J.L."/>
            <person name="Gallego J.R."/>
            <person name="Llorente I."/>
            <person name="Martins Dos Santos V.A."/>
            <person name="Jensen O.N."/>
            <person name="Pelaez A.I."/>
            <person name="Sanchez J."/>
            <person name="Ferrer M."/>
        </authorList>
    </citation>
    <scope>NUCLEOTIDE SEQUENCE</scope>
</reference>
<accession>T1A0H6</accession>
<dbReference type="EMBL" id="AUZZ01008967">
    <property type="protein sequence ID" value="EQD35335.1"/>
    <property type="molecule type" value="Genomic_DNA"/>
</dbReference>
<reference evidence="1" key="1">
    <citation type="submission" date="2013-08" db="EMBL/GenBank/DDBJ databases">
        <authorList>
            <person name="Mendez C."/>
            <person name="Richter M."/>
            <person name="Ferrer M."/>
            <person name="Sanchez J."/>
        </authorList>
    </citation>
    <scope>NUCLEOTIDE SEQUENCE</scope>
</reference>
<dbReference type="Gene3D" id="1.50.10.20">
    <property type="match status" value="1"/>
</dbReference>
<proteinExistence type="predicted"/>
<evidence type="ECO:0000313" key="1">
    <source>
        <dbReference type="EMBL" id="EQD35335.1"/>
    </source>
</evidence>
<name>T1A0H6_9ZZZZ</name>